<gene>
    <name evidence="7" type="primary">nanE</name>
    <name evidence="9" type="ORF">HMPREF9511_00009</name>
</gene>
<dbReference type="GO" id="GO:0047465">
    <property type="term" value="F:N-acylglucosamine-6-phosphate 2-epimerase activity"/>
    <property type="evidence" value="ECO:0007669"/>
    <property type="project" value="UniProtKB-EC"/>
</dbReference>
<evidence type="ECO:0000256" key="7">
    <source>
        <dbReference type="HAMAP-Rule" id="MF_01235"/>
    </source>
</evidence>
<keyword evidence="8" id="KW-1133">Transmembrane helix</keyword>
<accession>A0ABC9PBP2</accession>
<dbReference type="NCBIfam" id="NF002231">
    <property type="entry name" value="PRK01130.1"/>
    <property type="match status" value="1"/>
</dbReference>
<evidence type="ECO:0000256" key="4">
    <source>
        <dbReference type="ARBA" id="ARBA00007439"/>
    </source>
</evidence>
<evidence type="ECO:0000256" key="1">
    <source>
        <dbReference type="ARBA" id="ARBA00000056"/>
    </source>
</evidence>
<comment type="catalytic activity">
    <reaction evidence="1 7">
        <text>an N-acyl-D-glucosamine 6-phosphate = an N-acyl-D-mannosamine 6-phosphate</text>
        <dbReference type="Rhea" id="RHEA:23932"/>
        <dbReference type="ChEBI" id="CHEBI:57599"/>
        <dbReference type="ChEBI" id="CHEBI:57666"/>
        <dbReference type="EC" id="5.1.3.9"/>
    </reaction>
</comment>
<keyword evidence="5 7" id="KW-0413">Isomerase</keyword>
<evidence type="ECO:0000256" key="3">
    <source>
        <dbReference type="ARBA" id="ARBA00005081"/>
    </source>
</evidence>
<dbReference type="InterPro" id="IPR013785">
    <property type="entry name" value="Aldolase_TIM"/>
</dbReference>
<keyword evidence="8" id="KW-0812">Transmembrane</keyword>
<comment type="caution">
    <text evidence="9">The sequence shown here is derived from an EMBL/GenBank/DDBJ whole genome shotgun (WGS) entry which is preliminary data.</text>
</comment>
<dbReference type="InterPro" id="IPR011060">
    <property type="entry name" value="RibuloseP-bd_barrel"/>
</dbReference>
<dbReference type="GO" id="GO:0019262">
    <property type="term" value="P:N-acetylneuraminate catabolic process"/>
    <property type="evidence" value="ECO:0007669"/>
    <property type="project" value="UniProtKB-UniRule"/>
</dbReference>
<dbReference type="Pfam" id="PF04131">
    <property type="entry name" value="NanE"/>
    <property type="match status" value="1"/>
</dbReference>
<dbReference type="HAMAP" id="MF_01235">
    <property type="entry name" value="ManNAc6P_epimer"/>
    <property type="match status" value="1"/>
</dbReference>
<dbReference type="PANTHER" id="PTHR36204:SF1">
    <property type="entry name" value="N-ACETYLMANNOSAMINE-6-PHOSPHATE 2-EPIMERASE-RELATED"/>
    <property type="match status" value="1"/>
</dbReference>
<dbReference type="AlphaFoldDB" id="A0ABC9PBP2"/>
<evidence type="ECO:0000256" key="6">
    <source>
        <dbReference type="ARBA" id="ARBA00023277"/>
    </source>
</evidence>
<comment type="function">
    <text evidence="2 7">Converts N-acetylmannosamine-6-phosphate (ManNAc-6-P) to N-acetylglucosamine-6-phosphate (GlcNAc-6-P).</text>
</comment>
<evidence type="ECO:0000313" key="10">
    <source>
        <dbReference type="Proteomes" id="UP000004933"/>
    </source>
</evidence>
<dbReference type="Gene3D" id="3.20.20.70">
    <property type="entry name" value="Aldolase class I"/>
    <property type="match status" value="1"/>
</dbReference>
<dbReference type="InterPro" id="IPR007260">
    <property type="entry name" value="NanE"/>
</dbReference>
<evidence type="ECO:0000313" key="9">
    <source>
        <dbReference type="EMBL" id="EFU91969.1"/>
    </source>
</evidence>
<keyword evidence="8" id="KW-0472">Membrane</keyword>
<evidence type="ECO:0000256" key="5">
    <source>
        <dbReference type="ARBA" id="ARBA00023235"/>
    </source>
</evidence>
<dbReference type="EMBL" id="AEBE01000001">
    <property type="protein sequence ID" value="EFU91969.1"/>
    <property type="molecule type" value="Genomic_DNA"/>
</dbReference>
<dbReference type="EC" id="5.1.3.9" evidence="7"/>
<evidence type="ECO:0000256" key="8">
    <source>
        <dbReference type="SAM" id="Phobius"/>
    </source>
</evidence>
<dbReference type="SUPFAM" id="SSF51366">
    <property type="entry name" value="Ribulose-phoshate binding barrel"/>
    <property type="match status" value="1"/>
</dbReference>
<keyword evidence="6 7" id="KW-0119">Carbohydrate metabolism</keyword>
<dbReference type="PANTHER" id="PTHR36204">
    <property type="entry name" value="N-ACETYLMANNOSAMINE-6-PHOSPHATE 2-EPIMERASE-RELATED"/>
    <property type="match status" value="1"/>
</dbReference>
<comment type="pathway">
    <text evidence="3 7">Amino-sugar metabolism; N-acetylneuraminate degradation; D-fructose 6-phosphate from N-acetylneuraminate: step 3/5.</text>
</comment>
<dbReference type="GO" id="GO:0005975">
    <property type="term" value="P:carbohydrate metabolic process"/>
    <property type="evidence" value="ECO:0007669"/>
    <property type="project" value="UniProtKB-UniRule"/>
</dbReference>
<reference evidence="9 10" key="1">
    <citation type="submission" date="2010-09" db="EMBL/GenBank/DDBJ databases">
        <authorList>
            <person name="Weinstock G."/>
            <person name="Sodergren E."/>
            <person name="Clifton S."/>
            <person name="Fulton L."/>
            <person name="Fulton B."/>
            <person name="Courtney L."/>
            <person name="Fronick C."/>
            <person name="Harrison M."/>
            <person name="Strong C."/>
            <person name="Farmer C."/>
            <person name="Delahaunty K."/>
            <person name="Markovic C."/>
            <person name="Hall O."/>
            <person name="Minx P."/>
            <person name="Tomlinson C."/>
            <person name="Mitreva M."/>
            <person name="Hou S."/>
            <person name="Chen J."/>
            <person name="Wollam A."/>
            <person name="Pepin K.H."/>
            <person name="Johnson M."/>
            <person name="Bhonagiri V."/>
            <person name="Zhang X."/>
            <person name="Suruliraj S."/>
            <person name="Warren W."/>
            <person name="Chinwalla A."/>
            <person name="Mardis E.R."/>
            <person name="Wilson R.K."/>
        </authorList>
    </citation>
    <scope>NUCLEOTIDE SEQUENCE [LARGE SCALE GENOMIC DNA]</scope>
    <source>
        <strain evidence="9 10">TX0630</strain>
    </source>
</reference>
<organism evidence="9 10">
    <name type="scientific">Enterococcus faecalis TX0630</name>
    <dbReference type="NCBI Taxonomy" id="749508"/>
    <lineage>
        <taxon>Bacteria</taxon>
        <taxon>Bacillati</taxon>
        <taxon>Bacillota</taxon>
        <taxon>Bacilli</taxon>
        <taxon>Lactobacillales</taxon>
        <taxon>Enterococcaceae</taxon>
        <taxon>Enterococcus</taxon>
    </lineage>
</organism>
<sequence>MLNGNKRKQAVKACFLLFHVKRLFLFRRVAYFSCCSYTVFVIAFKLEGSMLNKEIKGALIVSCQALADEPLHSSFIMSKMALAAKQGGAKGIRANSVVDIRAIRKEVDLPIIGIIKRDYPDAEVYITATMREVDELMAVQPEIIALDATHSKRPNGETLATFFKRIKEKYPNQEWMADCSTLEEMIEAAELGFDYIGTTLVGYTPQSENQRIEQNDFELLREAKKHFTTPIIAEGMIDTPAKVQRVLELGAYSVVVGSVITRPQKITEKFVEATKIKQNQA</sequence>
<comment type="similarity">
    <text evidence="4 7">Belongs to the NanE family.</text>
</comment>
<proteinExistence type="inferred from homology"/>
<protein>
    <recommendedName>
        <fullName evidence="7">Putative N-acetylmannosamine-6-phosphate 2-epimerase</fullName>
        <ecNumber evidence="7">5.1.3.9</ecNumber>
    </recommendedName>
    <alternativeName>
        <fullName evidence="7">ManNAc-6-P epimerase</fullName>
    </alternativeName>
</protein>
<dbReference type="Proteomes" id="UP000004933">
    <property type="component" value="Unassembled WGS sequence"/>
</dbReference>
<evidence type="ECO:0000256" key="2">
    <source>
        <dbReference type="ARBA" id="ARBA00002147"/>
    </source>
</evidence>
<name>A0ABC9PBP2_ENTFL</name>
<dbReference type="FunFam" id="3.20.20.70:FF:000035">
    <property type="entry name" value="Putative N-acetylmannosamine-6-phosphate 2-epimerase"/>
    <property type="match status" value="1"/>
</dbReference>
<dbReference type="CDD" id="cd04729">
    <property type="entry name" value="NanE"/>
    <property type="match status" value="1"/>
</dbReference>
<feature type="transmembrane region" description="Helical" evidence="8">
    <location>
        <begin position="29"/>
        <end position="46"/>
    </location>
</feature>